<dbReference type="RefSeq" id="WP_185795350.1">
    <property type="nucleotide sequence ID" value="NZ_JACMYH010000008.1"/>
</dbReference>
<dbReference type="EMBL" id="JACMYH010000008">
    <property type="protein sequence ID" value="MBC2680531.1"/>
    <property type="molecule type" value="Genomic_DNA"/>
</dbReference>
<dbReference type="AlphaFoldDB" id="A0A7X1G992"/>
<feature type="transmembrane region" description="Helical" evidence="1">
    <location>
        <begin position="341"/>
        <end position="361"/>
    </location>
</feature>
<reference evidence="2 3" key="1">
    <citation type="submission" date="2020-08" db="EMBL/GenBank/DDBJ databases">
        <title>Pseudomonas sp. nov.</title>
        <authorList>
            <person name="Gieschler S."/>
            <person name="Fiedler G."/>
            <person name="Brinks E."/>
            <person name="Boehnlein C."/>
            <person name="Franz C.M.A.P."/>
            <person name="Kabisch J."/>
        </authorList>
    </citation>
    <scope>NUCLEOTIDE SEQUENCE [LARGE SCALE GENOMIC DNA]</scope>
    <source>
        <strain evidence="2 3">MBT-2</strain>
    </source>
</reference>
<feature type="transmembrane region" description="Helical" evidence="1">
    <location>
        <begin position="24"/>
        <end position="45"/>
    </location>
</feature>
<keyword evidence="1" id="KW-1133">Transmembrane helix</keyword>
<feature type="transmembrane region" description="Helical" evidence="1">
    <location>
        <begin position="373"/>
        <end position="390"/>
    </location>
</feature>
<evidence type="ECO:0000256" key="1">
    <source>
        <dbReference type="SAM" id="Phobius"/>
    </source>
</evidence>
<feature type="transmembrane region" description="Helical" evidence="1">
    <location>
        <begin position="51"/>
        <end position="71"/>
    </location>
</feature>
<feature type="transmembrane region" description="Helical" evidence="1">
    <location>
        <begin position="104"/>
        <end position="121"/>
    </location>
</feature>
<gene>
    <name evidence="2" type="ORF">H7993_19220</name>
</gene>
<feature type="transmembrane region" description="Helical" evidence="1">
    <location>
        <begin position="78"/>
        <end position="98"/>
    </location>
</feature>
<dbReference type="Proteomes" id="UP000546173">
    <property type="component" value="Unassembled WGS sequence"/>
</dbReference>
<evidence type="ECO:0000313" key="2">
    <source>
        <dbReference type="EMBL" id="MBC2680531.1"/>
    </source>
</evidence>
<accession>A0A7X1G992</accession>
<proteinExistence type="predicted"/>
<protein>
    <submittedName>
        <fullName evidence="2">Uncharacterized protein</fullName>
    </submittedName>
</protein>
<feature type="transmembrane region" description="Helical" evidence="1">
    <location>
        <begin position="183"/>
        <end position="202"/>
    </location>
</feature>
<keyword evidence="3" id="KW-1185">Reference proteome</keyword>
<name>A0A7X1G992_9PSED</name>
<evidence type="ECO:0000313" key="3">
    <source>
        <dbReference type="Proteomes" id="UP000546173"/>
    </source>
</evidence>
<organism evidence="2 3">
    <name type="scientific">Pseudomonas baltica</name>
    <dbReference type="NCBI Taxonomy" id="2762576"/>
    <lineage>
        <taxon>Bacteria</taxon>
        <taxon>Pseudomonadati</taxon>
        <taxon>Pseudomonadota</taxon>
        <taxon>Gammaproteobacteria</taxon>
        <taxon>Pseudomonadales</taxon>
        <taxon>Pseudomonadaceae</taxon>
        <taxon>Pseudomonas</taxon>
    </lineage>
</organism>
<feature type="transmembrane region" description="Helical" evidence="1">
    <location>
        <begin position="128"/>
        <end position="147"/>
    </location>
</feature>
<sequence length="441" mass="48136">MKSALSLSHFEAPAARLAVNKSTLVVWTAIGLLLAETFSGALRYYFDQAGISALLYLPKVLCVVLFALELTSFKAHRLFWIMLLGLVLSAGLGLLHGAALANPLFSIFVYIPLLFGLVCGEHLEQRRVLLGWAVGLCLAATITGVYVDSMFSVPWKGYSYNLGDQELTGNMTWAADGVDRPAGFARMSTTAATLTAIFTLYLSAFMRSRVLMLGLLALAFATILVTTNKSTAAAFLVTLLVMPLYNQRLLCRVLFAVLVGIGAALPLIGLWTPLDPSLAASGAEGSLVSLYDRMINTWPRLADEVLRRDWNWTGGGFGMVGSAVNMFPVDNVKYPAVADSLFMYLWACFGLMGPVLYALLLPLLMTLRSKNSWMGRGLLSISLCVVVVGWTTDVLEVPVCGLFLGMAVAHAMRRKAMPSHWLITERRRSNRDDYPDGLQLT</sequence>
<feature type="transmembrane region" description="Helical" evidence="1">
    <location>
        <begin position="253"/>
        <end position="271"/>
    </location>
</feature>
<comment type="caution">
    <text evidence="2">The sequence shown here is derived from an EMBL/GenBank/DDBJ whole genome shotgun (WGS) entry which is preliminary data.</text>
</comment>
<keyword evidence="1" id="KW-0812">Transmembrane</keyword>
<feature type="transmembrane region" description="Helical" evidence="1">
    <location>
        <begin position="209"/>
        <end position="225"/>
    </location>
</feature>
<keyword evidence="1" id="KW-0472">Membrane</keyword>